<name>A0ACB7SPJ6_HYAAI</name>
<accession>A0ACB7SPJ6</accession>
<proteinExistence type="predicted"/>
<dbReference type="EMBL" id="CM023483">
    <property type="protein sequence ID" value="KAH6936638.1"/>
    <property type="molecule type" value="Genomic_DNA"/>
</dbReference>
<sequence length="190" mass="21155">MFWFRLPRVATPPSPSVLRLVVAPSRNHAGTLTLIVYGAAVAEDTTFGADRSVRPSFFHTRPPASLGDRCRFVEATLGVAEPTGTASVCTSRLDRPRGSRTYVLQRGRAVRCGRCLRSTRSKSRASRVRAVLALPLPLFPGHDISRLQWEQTQLPHSAADRPHHHQPTNVFSPDRLFSLQPKRVRTAMQN</sequence>
<reference evidence="1" key="1">
    <citation type="submission" date="2020-05" db="EMBL/GenBank/DDBJ databases">
        <title>Large-scale comparative analyses of tick genomes elucidate their genetic diversity and vector capacities.</title>
        <authorList>
            <person name="Jia N."/>
            <person name="Wang J."/>
            <person name="Shi W."/>
            <person name="Du L."/>
            <person name="Sun Y."/>
            <person name="Zhan W."/>
            <person name="Jiang J."/>
            <person name="Wang Q."/>
            <person name="Zhang B."/>
            <person name="Ji P."/>
            <person name="Sakyi L.B."/>
            <person name="Cui X."/>
            <person name="Yuan T."/>
            <person name="Jiang B."/>
            <person name="Yang W."/>
            <person name="Lam T.T.-Y."/>
            <person name="Chang Q."/>
            <person name="Ding S."/>
            <person name="Wang X."/>
            <person name="Zhu J."/>
            <person name="Ruan X."/>
            <person name="Zhao L."/>
            <person name="Wei J."/>
            <person name="Que T."/>
            <person name="Du C."/>
            <person name="Cheng J."/>
            <person name="Dai P."/>
            <person name="Han X."/>
            <person name="Huang E."/>
            <person name="Gao Y."/>
            <person name="Liu J."/>
            <person name="Shao H."/>
            <person name="Ye R."/>
            <person name="Li L."/>
            <person name="Wei W."/>
            <person name="Wang X."/>
            <person name="Wang C."/>
            <person name="Yang T."/>
            <person name="Huo Q."/>
            <person name="Li W."/>
            <person name="Guo W."/>
            <person name="Chen H."/>
            <person name="Zhou L."/>
            <person name="Ni X."/>
            <person name="Tian J."/>
            <person name="Zhou Y."/>
            <person name="Sheng Y."/>
            <person name="Liu T."/>
            <person name="Pan Y."/>
            <person name="Xia L."/>
            <person name="Li J."/>
            <person name="Zhao F."/>
            <person name="Cao W."/>
        </authorList>
    </citation>
    <scope>NUCLEOTIDE SEQUENCE</scope>
    <source>
        <strain evidence="1">Hyas-2018</strain>
    </source>
</reference>
<dbReference type="Proteomes" id="UP000821845">
    <property type="component" value="Chromosome 3"/>
</dbReference>
<keyword evidence="2" id="KW-1185">Reference proteome</keyword>
<organism evidence="1 2">
    <name type="scientific">Hyalomma asiaticum</name>
    <name type="common">Tick</name>
    <dbReference type="NCBI Taxonomy" id="266040"/>
    <lineage>
        <taxon>Eukaryota</taxon>
        <taxon>Metazoa</taxon>
        <taxon>Ecdysozoa</taxon>
        <taxon>Arthropoda</taxon>
        <taxon>Chelicerata</taxon>
        <taxon>Arachnida</taxon>
        <taxon>Acari</taxon>
        <taxon>Parasitiformes</taxon>
        <taxon>Ixodida</taxon>
        <taxon>Ixodoidea</taxon>
        <taxon>Ixodidae</taxon>
        <taxon>Hyalomminae</taxon>
        <taxon>Hyalomma</taxon>
    </lineage>
</organism>
<evidence type="ECO:0000313" key="2">
    <source>
        <dbReference type="Proteomes" id="UP000821845"/>
    </source>
</evidence>
<gene>
    <name evidence="1" type="ORF">HPB50_020362</name>
</gene>
<evidence type="ECO:0000313" key="1">
    <source>
        <dbReference type="EMBL" id="KAH6936638.1"/>
    </source>
</evidence>
<protein>
    <submittedName>
        <fullName evidence="1">Uncharacterized protein</fullName>
    </submittedName>
</protein>
<comment type="caution">
    <text evidence="1">The sequence shown here is derived from an EMBL/GenBank/DDBJ whole genome shotgun (WGS) entry which is preliminary data.</text>
</comment>